<dbReference type="Gene3D" id="3.30.70.270">
    <property type="match status" value="1"/>
</dbReference>
<evidence type="ECO:0000256" key="8">
    <source>
        <dbReference type="SAM" id="Phobius"/>
    </source>
</evidence>
<evidence type="ECO:0000259" key="10">
    <source>
        <dbReference type="PROSITE" id="PS50113"/>
    </source>
</evidence>
<dbReference type="InterPro" id="IPR029787">
    <property type="entry name" value="Nucleotide_cyclase"/>
</dbReference>
<dbReference type="InterPro" id="IPR000014">
    <property type="entry name" value="PAS"/>
</dbReference>
<dbReference type="GO" id="GO:0000160">
    <property type="term" value="P:phosphorelay signal transduction system"/>
    <property type="evidence" value="ECO:0007669"/>
    <property type="project" value="UniProtKB-KW"/>
</dbReference>
<comment type="subcellular location">
    <subcellularLocation>
        <location evidence="1">Membrane</location>
    </subcellularLocation>
</comment>
<dbReference type="PROSITE" id="PS50883">
    <property type="entry name" value="EAL"/>
    <property type="match status" value="1"/>
</dbReference>
<dbReference type="SMART" id="SM00091">
    <property type="entry name" value="PAS"/>
    <property type="match status" value="1"/>
</dbReference>
<keyword evidence="14" id="KW-1185">Reference proteome</keyword>
<feature type="domain" description="EAL" evidence="11">
    <location>
        <begin position="694"/>
        <end position="945"/>
    </location>
</feature>
<dbReference type="InterPro" id="IPR043128">
    <property type="entry name" value="Rev_trsase/Diguanyl_cyclase"/>
</dbReference>
<keyword evidence="2" id="KW-0597">Phosphoprotein</keyword>
<keyword evidence="8" id="KW-0812">Transmembrane</keyword>
<dbReference type="SUPFAM" id="SSF55785">
    <property type="entry name" value="PYP-like sensor domain (PAS domain)"/>
    <property type="match status" value="1"/>
</dbReference>
<dbReference type="Pfam" id="PF00990">
    <property type="entry name" value="GGDEF"/>
    <property type="match status" value="1"/>
</dbReference>
<sequence length="949" mass="106586">MARFGNPRRLSLKWRALALTSLVLLGLALLITWNSNSSLTEQFHHSRQMLHERQQQEIELAMQRSADVLKQLASVVASSRALRDALSKDDARTADQALTPQWPTLQLDAGIDDIVVFDSQGQRLAHHGQLQQALRPGPQWVRAVMKAERPKIMLSCRQECRQYAAVPVLEDGRNVGVVMVSRSLAEVTRYIQLSTGSEIALLVQQSNQLSSDLKNPRFLAGWQSSLLAVTHEQQALPILRAASRQLASMTQWDHAQRLAFEGHHYELTAVSLADRMVGSGPDHGTHFLLISDITDQLIRIHRTTGTALLIALTGWLAAEILLLFILWKPMARLRQLSRTLPRLAQGNFDVVRQHISLSRRKFHDEIDVLAGTTLDLTRQLETLEGEVQSRGQQLELRVRELAFERDFVSNLLDTAQVLIVTHDRHDRITLVNRYCCMMTGLTESELLQQRFTKIMMPELKHSSHLFDQGGQQEGVMYAADGEPRTIVWYHTPLGAQSGGEPELISVGLDITERKLAEQRLTWLAHRDPLTELYNRRFFEEAMARSIIPGAWGAVLYLDLDRFKEVNELGGHQAGDRLLRLVAQAIADEVGQKGIIARLGGDEFAILLEQADAELARDIAKMLVQALDQIVLTVEERHHRAMASIGIALYPLHGDSPNELMANADFAMYKAKEDRSQRWHLLSTVQHERNELQERVYWVERLRSALLEDRFELMLQPIVHLADGSILHYETLVRLREENGTLISPGSFIPVAERSGQIVALDRWVLRHTLQLLCRITTEGISLAVNLSGQSLHDAGLKDFLVGELDASGADPKRLIIEVTETAAVTDFATARGVLEGIRRLGCEIALDDFGVGFSSFHYLEQLPADYIKIDGSFIQTLPESEENQLIVKAIADIARGFGKLTIAEFVDREALLPILESYGIDYVQGYYLGRPEHATTLLEKHIGSGNNNS</sequence>
<dbReference type="InterPro" id="IPR029151">
    <property type="entry name" value="Sensor-like_sf"/>
</dbReference>
<dbReference type="InterPro" id="IPR052155">
    <property type="entry name" value="Biofilm_reg_signaling"/>
</dbReference>
<dbReference type="CDD" id="cd00130">
    <property type="entry name" value="PAS"/>
    <property type="match status" value="1"/>
</dbReference>
<evidence type="ECO:0000256" key="2">
    <source>
        <dbReference type="ARBA" id="ARBA00022553"/>
    </source>
</evidence>
<dbReference type="PANTHER" id="PTHR44757">
    <property type="entry name" value="DIGUANYLATE CYCLASE DGCP"/>
    <property type="match status" value="1"/>
</dbReference>
<dbReference type="InterPro" id="IPR029150">
    <property type="entry name" value="dCache_3"/>
</dbReference>
<accession>A0A5C1A2K7</accession>
<dbReference type="KEGG" id="kuy:FY550_12775"/>
<feature type="domain" description="PAS" evidence="9">
    <location>
        <begin position="404"/>
        <end position="458"/>
    </location>
</feature>
<dbReference type="InterPro" id="IPR001633">
    <property type="entry name" value="EAL_dom"/>
</dbReference>
<dbReference type="InterPro" id="IPR000700">
    <property type="entry name" value="PAS-assoc_C"/>
</dbReference>
<keyword evidence="7" id="KW-0902">Two-component regulatory system</keyword>
<dbReference type="Pfam" id="PF00563">
    <property type="entry name" value="EAL"/>
    <property type="match status" value="1"/>
</dbReference>
<keyword evidence="6" id="KW-0067">ATP-binding</keyword>
<dbReference type="InterPro" id="IPR000160">
    <property type="entry name" value="GGDEF_dom"/>
</dbReference>
<dbReference type="SMART" id="SM00052">
    <property type="entry name" value="EAL"/>
    <property type="match status" value="1"/>
</dbReference>
<keyword evidence="5" id="KW-0418">Kinase</keyword>
<evidence type="ECO:0000256" key="5">
    <source>
        <dbReference type="ARBA" id="ARBA00022777"/>
    </source>
</evidence>
<dbReference type="NCBIfam" id="TIGR00254">
    <property type="entry name" value="GGDEF"/>
    <property type="match status" value="1"/>
</dbReference>
<dbReference type="PROSITE" id="PS50887">
    <property type="entry name" value="GGDEF"/>
    <property type="match status" value="1"/>
</dbReference>
<dbReference type="GO" id="GO:0005524">
    <property type="term" value="F:ATP binding"/>
    <property type="evidence" value="ECO:0007669"/>
    <property type="project" value="UniProtKB-KW"/>
</dbReference>
<dbReference type="PANTHER" id="PTHR44757:SF4">
    <property type="entry name" value="DIGUANYLATE CYCLASE DGCE-RELATED"/>
    <property type="match status" value="1"/>
</dbReference>
<keyword evidence="4" id="KW-0547">Nucleotide-binding</keyword>
<protein>
    <submittedName>
        <fullName evidence="13">EAL domain-containing protein</fullName>
    </submittedName>
</protein>
<dbReference type="GO" id="GO:0016020">
    <property type="term" value="C:membrane"/>
    <property type="evidence" value="ECO:0007669"/>
    <property type="project" value="UniProtKB-SubCell"/>
</dbReference>
<evidence type="ECO:0000256" key="4">
    <source>
        <dbReference type="ARBA" id="ARBA00022741"/>
    </source>
</evidence>
<name>A0A5C1A2K7_9GAMM</name>
<dbReference type="Pfam" id="PF14827">
    <property type="entry name" value="dCache_3"/>
    <property type="match status" value="1"/>
</dbReference>
<dbReference type="RefSeq" id="WP_149054572.1">
    <property type="nucleotide sequence ID" value="NZ_CP043420.1"/>
</dbReference>
<evidence type="ECO:0000259" key="9">
    <source>
        <dbReference type="PROSITE" id="PS50112"/>
    </source>
</evidence>
<dbReference type="GO" id="GO:0016301">
    <property type="term" value="F:kinase activity"/>
    <property type="evidence" value="ECO:0007669"/>
    <property type="project" value="UniProtKB-KW"/>
</dbReference>
<dbReference type="PROSITE" id="PS50112">
    <property type="entry name" value="PAS"/>
    <property type="match status" value="1"/>
</dbReference>
<reference evidence="13 14" key="1">
    <citation type="submission" date="2019-08" db="EMBL/GenBank/DDBJ databases">
        <title>Complete genome sequence of Kushneria sp. YCWA18, a halophilic phosphate-solubilizing bacterium isolated from Daqiao saltern in China.</title>
        <authorList>
            <person name="Du G.-X."/>
            <person name="Qu L.-Y."/>
        </authorList>
    </citation>
    <scope>NUCLEOTIDE SEQUENCE [LARGE SCALE GENOMIC DNA]</scope>
    <source>
        <strain evidence="13 14">YCWA18</strain>
    </source>
</reference>
<keyword evidence="8" id="KW-1133">Transmembrane helix</keyword>
<dbReference type="PROSITE" id="PS50113">
    <property type="entry name" value="PAC"/>
    <property type="match status" value="1"/>
</dbReference>
<dbReference type="CDD" id="cd01949">
    <property type="entry name" value="GGDEF"/>
    <property type="match status" value="1"/>
</dbReference>
<dbReference type="NCBIfam" id="TIGR00229">
    <property type="entry name" value="sensory_box"/>
    <property type="match status" value="1"/>
</dbReference>
<evidence type="ECO:0000256" key="7">
    <source>
        <dbReference type="ARBA" id="ARBA00023012"/>
    </source>
</evidence>
<keyword evidence="8" id="KW-0472">Membrane</keyword>
<evidence type="ECO:0000313" key="14">
    <source>
        <dbReference type="Proteomes" id="UP000322553"/>
    </source>
</evidence>
<evidence type="ECO:0000259" key="12">
    <source>
        <dbReference type="PROSITE" id="PS50887"/>
    </source>
</evidence>
<dbReference type="SUPFAM" id="SSF55073">
    <property type="entry name" value="Nucleotide cyclase"/>
    <property type="match status" value="1"/>
</dbReference>
<dbReference type="Proteomes" id="UP000322553">
    <property type="component" value="Chromosome"/>
</dbReference>
<evidence type="ECO:0000313" key="13">
    <source>
        <dbReference type="EMBL" id="QEL11923.1"/>
    </source>
</evidence>
<evidence type="ECO:0000256" key="1">
    <source>
        <dbReference type="ARBA" id="ARBA00004370"/>
    </source>
</evidence>
<feature type="domain" description="GGDEF" evidence="12">
    <location>
        <begin position="550"/>
        <end position="683"/>
    </location>
</feature>
<evidence type="ECO:0000256" key="6">
    <source>
        <dbReference type="ARBA" id="ARBA00022840"/>
    </source>
</evidence>
<dbReference type="EMBL" id="CP043420">
    <property type="protein sequence ID" value="QEL11923.1"/>
    <property type="molecule type" value="Genomic_DNA"/>
</dbReference>
<organism evidence="13 14">
    <name type="scientific">Kushneria phosphatilytica</name>
    <dbReference type="NCBI Taxonomy" id="657387"/>
    <lineage>
        <taxon>Bacteria</taxon>
        <taxon>Pseudomonadati</taxon>
        <taxon>Pseudomonadota</taxon>
        <taxon>Gammaproteobacteria</taxon>
        <taxon>Oceanospirillales</taxon>
        <taxon>Halomonadaceae</taxon>
        <taxon>Kushneria</taxon>
    </lineage>
</organism>
<feature type="transmembrane region" description="Helical" evidence="8">
    <location>
        <begin position="307"/>
        <end position="327"/>
    </location>
</feature>
<proteinExistence type="predicted"/>
<dbReference type="Gene3D" id="3.30.450.20">
    <property type="entry name" value="PAS domain"/>
    <property type="match status" value="2"/>
</dbReference>
<dbReference type="AlphaFoldDB" id="A0A5C1A2K7"/>
<dbReference type="Gene3D" id="3.20.20.450">
    <property type="entry name" value="EAL domain"/>
    <property type="match status" value="1"/>
</dbReference>
<dbReference type="InterPro" id="IPR035919">
    <property type="entry name" value="EAL_sf"/>
</dbReference>
<gene>
    <name evidence="13" type="ORF">FY550_12775</name>
</gene>
<dbReference type="InterPro" id="IPR035965">
    <property type="entry name" value="PAS-like_dom_sf"/>
</dbReference>
<feature type="domain" description="PAC" evidence="10">
    <location>
        <begin position="470"/>
        <end position="522"/>
    </location>
</feature>
<dbReference type="SMART" id="SM00267">
    <property type="entry name" value="GGDEF"/>
    <property type="match status" value="1"/>
</dbReference>
<dbReference type="CDD" id="cd01948">
    <property type="entry name" value="EAL"/>
    <property type="match status" value="1"/>
</dbReference>
<keyword evidence="3" id="KW-0808">Transferase</keyword>
<dbReference type="SUPFAM" id="SSF103190">
    <property type="entry name" value="Sensory domain-like"/>
    <property type="match status" value="1"/>
</dbReference>
<evidence type="ECO:0000256" key="3">
    <source>
        <dbReference type="ARBA" id="ARBA00022679"/>
    </source>
</evidence>
<dbReference type="SUPFAM" id="SSF141868">
    <property type="entry name" value="EAL domain-like"/>
    <property type="match status" value="1"/>
</dbReference>
<evidence type="ECO:0000259" key="11">
    <source>
        <dbReference type="PROSITE" id="PS50883"/>
    </source>
</evidence>